<sequence length="137" mass="16167">MWRLLETGEWRQLYWRLAETAVRVDLDTRNSQRIIVAKCFQRIDHHYIHLQMHWSLGIDEGKKKLNLYELFTKLTQSYQVPLTKERILRVAYLRSIAAKSNPRVFNGGPKSDWWSTVDASVEKMLKQFTGNQPGCSK</sequence>
<comment type="caution">
    <text evidence="1">The sequence shown here is derived from an EMBL/GenBank/DDBJ whole genome shotgun (WGS) entry which is preliminary data.</text>
</comment>
<reference evidence="1" key="1">
    <citation type="submission" date="2016-04" db="EMBL/GenBank/DDBJ databases">
        <authorList>
            <person name="Nguyen H.D."/>
            <person name="Samba Siva P."/>
            <person name="Cullis J."/>
            <person name="Levesque C.A."/>
            <person name="Hambleton S."/>
        </authorList>
    </citation>
    <scope>NUCLEOTIDE SEQUENCE</scope>
    <source>
        <strain evidence="1">DAOMC 236422</strain>
    </source>
</reference>
<evidence type="ECO:0000313" key="1">
    <source>
        <dbReference type="EMBL" id="KAE8262601.1"/>
    </source>
</evidence>
<proteinExistence type="predicted"/>
<dbReference type="EMBL" id="LWDG02000763">
    <property type="protein sequence ID" value="KAE8262601.1"/>
    <property type="molecule type" value="Genomic_DNA"/>
</dbReference>
<accession>A0A8X7T1N6</accession>
<dbReference type="Proteomes" id="UP000078113">
    <property type="component" value="Unassembled WGS sequence"/>
</dbReference>
<organism evidence="1 2">
    <name type="scientific">Tilletia walkeri</name>
    <dbReference type="NCBI Taxonomy" id="117179"/>
    <lineage>
        <taxon>Eukaryota</taxon>
        <taxon>Fungi</taxon>
        <taxon>Dikarya</taxon>
        <taxon>Basidiomycota</taxon>
        <taxon>Ustilaginomycotina</taxon>
        <taxon>Exobasidiomycetes</taxon>
        <taxon>Tilletiales</taxon>
        <taxon>Tilletiaceae</taxon>
        <taxon>Tilletia</taxon>
    </lineage>
</organism>
<gene>
    <name evidence="1" type="ORF">A4X09_0g7421</name>
</gene>
<keyword evidence="2" id="KW-1185">Reference proteome</keyword>
<dbReference type="AlphaFoldDB" id="A0A8X7T1N6"/>
<evidence type="ECO:0000313" key="2">
    <source>
        <dbReference type="Proteomes" id="UP000078113"/>
    </source>
</evidence>
<protein>
    <submittedName>
        <fullName evidence="1">Uncharacterized protein</fullName>
    </submittedName>
</protein>
<reference evidence="1" key="2">
    <citation type="journal article" date="2019" name="IMA Fungus">
        <title>Genome sequencing and comparison of five Tilletia species to identify candidate genes for the detection of regulated species infecting wheat.</title>
        <authorList>
            <person name="Nguyen H.D.T."/>
            <person name="Sultana T."/>
            <person name="Kesanakurti P."/>
            <person name="Hambleton S."/>
        </authorList>
    </citation>
    <scope>NUCLEOTIDE SEQUENCE</scope>
    <source>
        <strain evidence="1">DAOMC 236422</strain>
    </source>
</reference>
<name>A0A8X7T1N6_9BASI</name>